<sequence length="74" mass="7504">MSEASARGKAVDMSVGTSFNPAEISTGTESRVAKKARKPKSVTNGAEGPSDLGIGAEARLPSNRDASQTQAAKA</sequence>
<evidence type="ECO:0000313" key="3">
    <source>
        <dbReference type="Proteomes" id="UP000054560"/>
    </source>
</evidence>
<name>A0A0L0F7M5_9EUKA</name>
<feature type="region of interest" description="Disordered" evidence="1">
    <location>
        <begin position="1"/>
        <end position="74"/>
    </location>
</feature>
<gene>
    <name evidence="2" type="ORF">SARC_15327</name>
</gene>
<dbReference type="GeneID" id="25915831"/>
<dbReference type="EMBL" id="KQ247539">
    <property type="protein sequence ID" value="KNC72123.1"/>
    <property type="molecule type" value="Genomic_DNA"/>
</dbReference>
<accession>A0A0L0F7M5</accession>
<evidence type="ECO:0000313" key="2">
    <source>
        <dbReference type="EMBL" id="KNC72123.1"/>
    </source>
</evidence>
<proteinExistence type="predicted"/>
<evidence type="ECO:0000256" key="1">
    <source>
        <dbReference type="SAM" id="MobiDB-lite"/>
    </source>
</evidence>
<reference evidence="2 3" key="1">
    <citation type="submission" date="2011-02" db="EMBL/GenBank/DDBJ databases">
        <title>The Genome Sequence of Sphaeroforma arctica JP610.</title>
        <authorList>
            <consortium name="The Broad Institute Genome Sequencing Platform"/>
            <person name="Russ C."/>
            <person name="Cuomo C."/>
            <person name="Young S.K."/>
            <person name="Zeng Q."/>
            <person name="Gargeya S."/>
            <person name="Alvarado L."/>
            <person name="Berlin A."/>
            <person name="Chapman S.B."/>
            <person name="Chen Z."/>
            <person name="Freedman E."/>
            <person name="Gellesch M."/>
            <person name="Goldberg J."/>
            <person name="Griggs A."/>
            <person name="Gujja S."/>
            <person name="Heilman E."/>
            <person name="Heiman D."/>
            <person name="Howarth C."/>
            <person name="Mehta T."/>
            <person name="Neiman D."/>
            <person name="Pearson M."/>
            <person name="Roberts A."/>
            <person name="Saif S."/>
            <person name="Shea T."/>
            <person name="Shenoy N."/>
            <person name="Sisk P."/>
            <person name="Stolte C."/>
            <person name="Sykes S."/>
            <person name="White J."/>
            <person name="Yandava C."/>
            <person name="Burger G."/>
            <person name="Gray M.W."/>
            <person name="Holland P.W.H."/>
            <person name="King N."/>
            <person name="Lang F.B.F."/>
            <person name="Roger A.J."/>
            <person name="Ruiz-Trillo I."/>
            <person name="Haas B."/>
            <person name="Nusbaum C."/>
            <person name="Birren B."/>
        </authorList>
    </citation>
    <scope>NUCLEOTIDE SEQUENCE [LARGE SCALE GENOMIC DNA]</scope>
    <source>
        <strain evidence="2 3">JP610</strain>
    </source>
</reference>
<feature type="compositionally biased region" description="Polar residues" evidence="1">
    <location>
        <begin position="15"/>
        <end position="29"/>
    </location>
</feature>
<organism evidence="2 3">
    <name type="scientific">Sphaeroforma arctica JP610</name>
    <dbReference type="NCBI Taxonomy" id="667725"/>
    <lineage>
        <taxon>Eukaryota</taxon>
        <taxon>Ichthyosporea</taxon>
        <taxon>Ichthyophonida</taxon>
        <taxon>Sphaeroforma</taxon>
    </lineage>
</organism>
<dbReference type="RefSeq" id="XP_014146025.1">
    <property type="nucleotide sequence ID" value="XM_014290550.1"/>
</dbReference>
<feature type="non-terminal residue" evidence="2">
    <location>
        <position position="74"/>
    </location>
</feature>
<keyword evidence="3" id="KW-1185">Reference proteome</keyword>
<dbReference type="Proteomes" id="UP000054560">
    <property type="component" value="Unassembled WGS sequence"/>
</dbReference>
<feature type="compositionally biased region" description="Polar residues" evidence="1">
    <location>
        <begin position="64"/>
        <end position="74"/>
    </location>
</feature>
<dbReference type="AlphaFoldDB" id="A0A0L0F7M5"/>
<protein>
    <submittedName>
        <fullName evidence="2">Uncharacterized protein</fullName>
    </submittedName>
</protein>